<sequence length="90" mass="10191">MTIVEIMKTRKIKQKHLCEVTGLSPEQVENALNEDRDGLLSDKKKLVLLKGICTAEFKRKAMLTLVAKNTNGLDPGTRKKVEELANENRR</sequence>
<accession>A0A242A339</accession>
<dbReference type="STRING" id="1834191.A5886_000525"/>
<organism evidence="1 2">
    <name type="scientific">Candidatus Enterococcus testudinis</name>
    <dbReference type="NCBI Taxonomy" id="1834191"/>
    <lineage>
        <taxon>Bacteria</taxon>
        <taxon>Bacillati</taxon>
        <taxon>Bacillota</taxon>
        <taxon>Bacilli</taxon>
        <taxon>Lactobacillales</taxon>
        <taxon>Enterococcaceae</taxon>
        <taxon>Enterococcus</taxon>
    </lineage>
</organism>
<gene>
    <name evidence="1" type="ORF">A5886_000525</name>
</gene>
<protein>
    <submittedName>
        <fullName evidence="1">Uncharacterized protein</fullName>
    </submittedName>
</protein>
<dbReference type="OrthoDB" id="9845839at2"/>
<reference evidence="1 2" key="1">
    <citation type="submission" date="2017-05" db="EMBL/GenBank/DDBJ databases">
        <title>The Genome Sequence of Enterococcus sp. 8G7_MSG3316.</title>
        <authorList>
            <consortium name="The Broad Institute Genomics Platform"/>
            <consortium name="The Broad Institute Genomic Center for Infectious Diseases"/>
            <person name="Earl A."/>
            <person name="Manson A."/>
            <person name="Schwartman J."/>
            <person name="Gilmore M."/>
            <person name="Abouelleil A."/>
            <person name="Cao P."/>
            <person name="Chapman S."/>
            <person name="Cusick C."/>
            <person name="Shea T."/>
            <person name="Young S."/>
            <person name="Neafsey D."/>
            <person name="Nusbaum C."/>
            <person name="Birren B."/>
        </authorList>
    </citation>
    <scope>NUCLEOTIDE SEQUENCE [LARGE SCALE GENOMIC DNA]</scope>
    <source>
        <strain evidence="1 2">8G7_MSG3316</strain>
    </source>
</reference>
<evidence type="ECO:0000313" key="1">
    <source>
        <dbReference type="EMBL" id="OTN75455.1"/>
    </source>
</evidence>
<comment type="caution">
    <text evidence="1">The sequence shown here is derived from an EMBL/GenBank/DDBJ whole genome shotgun (WGS) entry which is preliminary data.</text>
</comment>
<dbReference type="AlphaFoldDB" id="A0A242A339"/>
<evidence type="ECO:0000313" key="2">
    <source>
        <dbReference type="Proteomes" id="UP000195043"/>
    </source>
</evidence>
<dbReference type="RefSeq" id="WP_010749674.1">
    <property type="nucleotide sequence ID" value="NZ_NGKU01000001.1"/>
</dbReference>
<proteinExistence type="predicted"/>
<keyword evidence="2" id="KW-1185">Reference proteome</keyword>
<dbReference type="EMBL" id="NGKU01000001">
    <property type="protein sequence ID" value="OTN75455.1"/>
    <property type="molecule type" value="Genomic_DNA"/>
</dbReference>
<name>A0A242A339_9ENTE</name>
<dbReference type="Proteomes" id="UP000195043">
    <property type="component" value="Unassembled WGS sequence"/>
</dbReference>